<dbReference type="Pfam" id="PF13439">
    <property type="entry name" value="Glyco_transf_4"/>
    <property type="match status" value="1"/>
</dbReference>
<name>E1QFQ1_DESB2</name>
<dbReference type="Pfam" id="PF13489">
    <property type="entry name" value="Methyltransf_23"/>
    <property type="match status" value="1"/>
</dbReference>
<dbReference type="Pfam" id="PF13524">
    <property type="entry name" value="Glyco_trans_1_2"/>
    <property type="match status" value="1"/>
</dbReference>
<dbReference type="Gene3D" id="3.40.50.2000">
    <property type="entry name" value="Glycogen Phosphorylase B"/>
    <property type="match status" value="2"/>
</dbReference>
<sequence length="792" mass="89070">MKAAGYAAEANAAFGDDNERRADLGSEPAKKRNVLFVQESPCIRNYKMATALRKRGHRVTLAYGRARLSQVYPGLSDDVYDELIHLDGFRELWDIAKGFDVVHCHNEPDFLTVAALGCAAPVIHDTHELISLRANGDKNLAFFEGLANRAAAGRVYSTAYQMREAQRLYGVEGPSEVVHNYVVEDDLPKNFKPKLSRGDGQLHLVYEGGVGAQGHRDYRELFFALAGLGVHVHIHPTAHDPELAKAFGRDPRLHYHQPLSPKRIIEEMTQYDVGLIPSNMERGDKRFLDSTIANKLFEYLAAGLPVIASPLQSYIDYFEATPAGKVFHSPAEAVAAARELVERARNTDFTVFAKSHEAEIWRVERLYDQVLGQACVSPRPQAVAVAQAEARIHVAATVHDLALAATRAAAPERWPADPAAGRQPDWDAWATRRYQEFYRGRPEGPPVVDQRITAILGRYLGKEIETAVDLGCGQGQYADFLQGKGKMVLGLDVVDRLAFPQVRFRGQPAWRLDEPVDLAYAIDLLQHVPESLIEPTIKAIADHCRIFFGAVALGPSGEKDSDGQEMHQTIEPLGWWLRRLSAAFAEVKTLAVTKDWFWAECRHEHMPIFDASRMNGYQGWSQVTGQAVTPYRDLWNRHARSLPWGGKVLYIGSNHLCQQYYSRQYFMAQEVLHIDPDPRNKPDVVTIGEDLSMFPDASVDGVAFFGTPYLMNDPLRFVREARRVLKPGGLFSGSFNGPQSRWQGVTYVKGKVKTADEIWHFQRDVLDLFDDWTVVYWARQGDEYYHLSTVKM</sequence>
<dbReference type="GO" id="GO:0032259">
    <property type="term" value="P:methylation"/>
    <property type="evidence" value="ECO:0007669"/>
    <property type="project" value="UniProtKB-KW"/>
</dbReference>
<dbReference type="CAZy" id="GT4">
    <property type="family name" value="Glycosyltransferase Family 4"/>
</dbReference>
<dbReference type="GO" id="GO:0016757">
    <property type="term" value="F:glycosyltransferase activity"/>
    <property type="evidence" value="ECO:0007669"/>
    <property type="project" value="UniProtKB-ARBA"/>
</dbReference>
<keyword evidence="5" id="KW-1185">Reference proteome</keyword>
<feature type="domain" description="Methyltransferase type 11" evidence="1">
    <location>
        <begin position="685"/>
        <end position="731"/>
    </location>
</feature>
<accession>E1QFQ1</accession>
<dbReference type="InterPro" id="IPR055259">
    <property type="entry name" value="YkvP/CgeB_Glyco_trans-like"/>
</dbReference>
<feature type="domain" description="Glycosyltransferase subfamily 4-like N-terminal" evidence="2">
    <location>
        <begin position="46"/>
        <end position="182"/>
    </location>
</feature>
<evidence type="ECO:0000313" key="4">
    <source>
        <dbReference type="EMBL" id="ADK84387.1"/>
    </source>
</evidence>
<keyword evidence="4" id="KW-0808">Transferase</keyword>
<dbReference type="STRING" id="644282.Deba_1019"/>
<keyword evidence="4" id="KW-0489">Methyltransferase</keyword>
<dbReference type="SUPFAM" id="SSF53335">
    <property type="entry name" value="S-adenosyl-L-methionine-dependent methyltransferases"/>
    <property type="match status" value="2"/>
</dbReference>
<dbReference type="RefSeq" id="WP_013257841.1">
    <property type="nucleotide sequence ID" value="NC_014365.1"/>
</dbReference>
<dbReference type="Pfam" id="PF08241">
    <property type="entry name" value="Methyltransf_11"/>
    <property type="match status" value="1"/>
</dbReference>
<feature type="domain" description="Spore protein YkvP/CgeB glycosyl transferase-like" evidence="3">
    <location>
        <begin position="224"/>
        <end position="342"/>
    </location>
</feature>
<dbReference type="Gene3D" id="3.40.50.150">
    <property type="entry name" value="Vaccinia Virus protein VP39"/>
    <property type="match status" value="2"/>
</dbReference>
<evidence type="ECO:0000259" key="3">
    <source>
        <dbReference type="Pfam" id="PF13524"/>
    </source>
</evidence>
<dbReference type="AlphaFoldDB" id="E1QFQ1"/>
<dbReference type="InterPro" id="IPR028098">
    <property type="entry name" value="Glyco_trans_4-like_N"/>
</dbReference>
<evidence type="ECO:0000259" key="1">
    <source>
        <dbReference type="Pfam" id="PF08241"/>
    </source>
</evidence>
<dbReference type="InterPro" id="IPR013216">
    <property type="entry name" value="Methyltransf_11"/>
</dbReference>
<protein>
    <submittedName>
        <fullName evidence="4">Methyltransferase type 11</fullName>
    </submittedName>
</protein>
<dbReference type="InterPro" id="IPR029063">
    <property type="entry name" value="SAM-dependent_MTases_sf"/>
</dbReference>
<dbReference type="CDD" id="cd02440">
    <property type="entry name" value="AdoMet_MTases"/>
    <property type="match status" value="1"/>
</dbReference>
<organism evidence="4 5">
    <name type="scientific">Desulfarculus baarsii (strain ATCC 33931 / DSM 2075 / LMG 7858 / VKM B-1802 / 2st14)</name>
    <dbReference type="NCBI Taxonomy" id="644282"/>
    <lineage>
        <taxon>Bacteria</taxon>
        <taxon>Pseudomonadati</taxon>
        <taxon>Thermodesulfobacteriota</taxon>
        <taxon>Desulfarculia</taxon>
        <taxon>Desulfarculales</taxon>
        <taxon>Desulfarculaceae</taxon>
        <taxon>Desulfarculus</taxon>
    </lineage>
</organism>
<dbReference type="eggNOG" id="COG0438">
    <property type="taxonomic scope" value="Bacteria"/>
</dbReference>
<evidence type="ECO:0000313" key="5">
    <source>
        <dbReference type="Proteomes" id="UP000009047"/>
    </source>
</evidence>
<dbReference type="GO" id="GO:0008757">
    <property type="term" value="F:S-adenosylmethionine-dependent methyltransferase activity"/>
    <property type="evidence" value="ECO:0007669"/>
    <property type="project" value="InterPro"/>
</dbReference>
<proteinExistence type="predicted"/>
<dbReference type="EMBL" id="CP002085">
    <property type="protein sequence ID" value="ADK84387.1"/>
    <property type="molecule type" value="Genomic_DNA"/>
</dbReference>
<dbReference type="KEGG" id="dbr:Deba_1019"/>
<gene>
    <name evidence="4" type="ordered locus">Deba_1019</name>
</gene>
<dbReference type="HOGENOM" id="CLU_354413_0_0_7"/>
<reference evidence="4 5" key="1">
    <citation type="journal article" date="2010" name="Stand. Genomic Sci.">
        <title>Complete genome sequence of Desulfarculus baarsii type strain (2st14).</title>
        <authorList>
            <person name="Sun H."/>
            <person name="Spring S."/>
            <person name="Lapidus A."/>
            <person name="Davenport K."/>
            <person name="Del Rio T.G."/>
            <person name="Tice H."/>
            <person name="Nolan M."/>
            <person name="Copeland A."/>
            <person name="Cheng J.F."/>
            <person name="Lucas S."/>
            <person name="Tapia R."/>
            <person name="Goodwin L."/>
            <person name="Pitluck S."/>
            <person name="Ivanova N."/>
            <person name="Pagani I."/>
            <person name="Mavromatis K."/>
            <person name="Ovchinnikova G."/>
            <person name="Pati A."/>
            <person name="Chen A."/>
            <person name="Palaniappan K."/>
            <person name="Hauser L."/>
            <person name="Chang Y.J."/>
            <person name="Jeffries C.D."/>
            <person name="Detter J.C."/>
            <person name="Han C."/>
            <person name="Rohde M."/>
            <person name="Brambilla E."/>
            <person name="Goker M."/>
            <person name="Woyke T."/>
            <person name="Bristow J."/>
            <person name="Eisen J.A."/>
            <person name="Markowitz V."/>
            <person name="Hugenholtz P."/>
            <person name="Kyrpides N.C."/>
            <person name="Klenk H.P."/>
            <person name="Land M."/>
        </authorList>
    </citation>
    <scope>NUCLEOTIDE SEQUENCE [LARGE SCALE GENOMIC DNA]</scope>
    <source>
        <strain evidence="5">ATCC 33931 / DSM 2075 / LMG 7858 / VKM B-1802 / 2st14</strain>
    </source>
</reference>
<dbReference type="SUPFAM" id="SSF53756">
    <property type="entry name" value="UDP-Glycosyltransferase/glycogen phosphorylase"/>
    <property type="match status" value="1"/>
</dbReference>
<dbReference type="Proteomes" id="UP000009047">
    <property type="component" value="Chromosome"/>
</dbReference>
<evidence type="ECO:0000259" key="2">
    <source>
        <dbReference type="Pfam" id="PF13439"/>
    </source>
</evidence>